<dbReference type="STRING" id="4540.A0A3L6PG89"/>
<keyword evidence="1" id="KW-0863">Zinc-finger</keyword>
<dbReference type="Proteomes" id="UP000275267">
    <property type="component" value="Unassembled WGS sequence"/>
</dbReference>
<dbReference type="GO" id="GO:0005634">
    <property type="term" value="C:nucleus"/>
    <property type="evidence" value="ECO:0007669"/>
    <property type="project" value="UniProtKB-SubCell"/>
</dbReference>
<keyword evidence="1" id="KW-0479">Metal-binding</keyword>
<feature type="compositionally biased region" description="Basic and acidic residues" evidence="2">
    <location>
        <begin position="436"/>
        <end position="445"/>
    </location>
</feature>
<gene>
    <name evidence="3" type="ORF">C2845_PM10G12010</name>
</gene>
<keyword evidence="4" id="KW-1185">Reference proteome</keyword>
<evidence type="ECO:0000313" key="4">
    <source>
        <dbReference type="Proteomes" id="UP000275267"/>
    </source>
</evidence>
<dbReference type="EMBL" id="PQIB02000018">
    <property type="protein sequence ID" value="RLM55391.1"/>
    <property type="molecule type" value="Genomic_DNA"/>
</dbReference>
<feature type="region of interest" description="Disordered" evidence="2">
    <location>
        <begin position="373"/>
        <end position="504"/>
    </location>
</feature>
<dbReference type="GO" id="GO:0008270">
    <property type="term" value="F:zinc ion binding"/>
    <property type="evidence" value="ECO:0007669"/>
    <property type="project" value="UniProtKB-UniRule"/>
</dbReference>
<keyword evidence="1" id="KW-0539">Nucleus</keyword>
<dbReference type="PANTHER" id="PTHR31669">
    <property type="entry name" value="PROTEIN FAR1-RELATED SEQUENCE 10-RELATED"/>
    <property type="match status" value="1"/>
</dbReference>
<name>A0A3L6PG89_PANMI</name>
<dbReference type="OrthoDB" id="689639at2759"/>
<sequence length="504" mass="57488">MDYALVPMTGMSFRTEDEAKEFYRRYAELAGFDISLGNRKTFSRVMRCTRVGKGGFYKGDEDLRVRNNTSKKTRCKAQVKFRRVYDSLGNEEGMVIEWANLFHNHILQPKQTETQHMRGHKSKEPALFEIIDELQAADASSQCIKNVLQNMHGGSENVPITARDRENRKAANMRAEHTDDINKLIEFFKYCEDQNPQFRWNAKLDSEEGHLMDKFDSVLNHPLMSVEFEAAWQEPLDEFDLHNDNTLDSLYRQRELYIPVYFKEQYCGHMASIQRSESSNFMMKKCFVNNKTALHRFAKKTLDFVHTRKMKEAEKTYHGTSKTITRGKWHFEDLSSCSEGEDVNDEDQRNDTSAAEPQDHVVAGGGAVMDVMGPSNEHGRTTNKRKVQLDDSSYGAQGNAIDDSMISQVPPPLAKPKGRKMTASEEKEVTLGAKGKNGECLEAKQNRQRGRPPGAKTKSSAMQHDGVQQEHKTIPATGREVLPKNQYSEWDNDNGSADDMDSEE</sequence>
<dbReference type="GO" id="GO:0006355">
    <property type="term" value="P:regulation of DNA-templated transcription"/>
    <property type="evidence" value="ECO:0007669"/>
    <property type="project" value="UniProtKB-UniRule"/>
</dbReference>
<feature type="compositionally biased region" description="Acidic residues" evidence="2">
    <location>
        <begin position="490"/>
        <end position="504"/>
    </location>
</feature>
<dbReference type="InterPro" id="IPR031052">
    <property type="entry name" value="FHY3/FAR1"/>
</dbReference>
<evidence type="ECO:0000313" key="3">
    <source>
        <dbReference type="EMBL" id="RLM55391.1"/>
    </source>
</evidence>
<comment type="subcellular location">
    <subcellularLocation>
        <location evidence="1">Nucleus</location>
    </subcellularLocation>
</comment>
<dbReference type="PANTHER" id="PTHR31669:SF217">
    <property type="entry name" value="PROTEIN FAR1-RELATED SEQUENCE"/>
    <property type="match status" value="1"/>
</dbReference>
<feature type="region of interest" description="Disordered" evidence="2">
    <location>
        <begin position="336"/>
        <end position="361"/>
    </location>
</feature>
<comment type="caution">
    <text evidence="3">The sequence shown here is derived from an EMBL/GenBank/DDBJ whole genome shotgun (WGS) entry which is preliminary data.</text>
</comment>
<evidence type="ECO:0000256" key="2">
    <source>
        <dbReference type="SAM" id="MobiDB-lite"/>
    </source>
</evidence>
<proteinExistence type="inferred from homology"/>
<comment type="function">
    <text evidence="1">Putative transcription activator involved in regulating light control of development.</text>
</comment>
<protein>
    <recommendedName>
        <fullName evidence="1">Protein FAR1-RELATED SEQUENCE</fullName>
    </recommendedName>
</protein>
<keyword evidence="1" id="KW-0862">Zinc</keyword>
<reference evidence="4" key="1">
    <citation type="journal article" date="2019" name="Nat. Commun.">
        <title>The genome of broomcorn millet.</title>
        <authorList>
            <person name="Zou C."/>
            <person name="Miki D."/>
            <person name="Li D."/>
            <person name="Tang Q."/>
            <person name="Xiao L."/>
            <person name="Rajput S."/>
            <person name="Deng P."/>
            <person name="Jia W."/>
            <person name="Huang R."/>
            <person name="Zhang M."/>
            <person name="Sun Y."/>
            <person name="Hu J."/>
            <person name="Fu X."/>
            <person name="Schnable P.S."/>
            <person name="Li F."/>
            <person name="Zhang H."/>
            <person name="Feng B."/>
            <person name="Zhu X."/>
            <person name="Liu R."/>
            <person name="Schnable J.C."/>
            <person name="Zhu J.-K."/>
            <person name="Zhang H."/>
        </authorList>
    </citation>
    <scope>NUCLEOTIDE SEQUENCE [LARGE SCALE GENOMIC DNA]</scope>
</reference>
<organism evidence="3 4">
    <name type="scientific">Panicum miliaceum</name>
    <name type="common">Proso millet</name>
    <name type="synonym">Broomcorn millet</name>
    <dbReference type="NCBI Taxonomy" id="4540"/>
    <lineage>
        <taxon>Eukaryota</taxon>
        <taxon>Viridiplantae</taxon>
        <taxon>Streptophyta</taxon>
        <taxon>Embryophyta</taxon>
        <taxon>Tracheophyta</taxon>
        <taxon>Spermatophyta</taxon>
        <taxon>Magnoliopsida</taxon>
        <taxon>Liliopsida</taxon>
        <taxon>Poales</taxon>
        <taxon>Poaceae</taxon>
        <taxon>PACMAD clade</taxon>
        <taxon>Panicoideae</taxon>
        <taxon>Panicodae</taxon>
        <taxon>Paniceae</taxon>
        <taxon>Panicinae</taxon>
        <taxon>Panicum</taxon>
        <taxon>Panicum sect. Panicum</taxon>
    </lineage>
</organism>
<dbReference type="AlphaFoldDB" id="A0A3L6PG89"/>
<accession>A0A3L6PG89</accession>
<comment type="similarity">
    <text evidence="1">Belongs to the FHY3/FAR1 family.</text>
</comment>
<evidence type="ECO:0000256" key="1">
    <source>
        <dbReference type="RuleBase" id="RU367018"/>
    </source>
</evidence>